<dbReference type="RefSeq" id="WP_245128392.1">
    <property type="nucleotide sequence ID" value="NZ_JALJEJ010000001.1"/>
</dbReference>
<evidence type="ECO:0000256" key="1">
    <source>
        <dbReference type="SAM" id="SignalP"/>
    </source>
</evidence>
<feature type="chain" id="PRO_5040976935" evidence="1">
    <location>
        <begin position="23"/>
        <end position="120"/>
    </location>
</feature>
<dbReference type="AlphaFoldDB" id="A0A9X1X4N3"/>
<evidence type="ECO:0000313" key="2">
    <source>
        <dbReference type="EMBL" id="MCJ8208564.1"/>
    </source>
</evidence>
<dbReference type="EMBL" id="JALJEJ010000001">
    <property type="protein sequence ID" value="MCJ8208564.1"/>
    <property type="molecule type" value="Genomic_DNA"/>
</dbReference>
<reference evidence="2" key="1">
    <citation type="submission" date="2022-04" db="EMBL/GenBank/DDBJ databases">
        <title>Mucilaginibacter sp. RS28 isolated from freshwater.</title>
        <authorList>
            <person name="Ko S.-R."/>
        </authorList>
    </citation>
    <scope>NUCLEOTIDE SEQUENCE</scope>
    <source>
        <strain evidence="2">RS28</strain>
    </source>
</reference>
<evidence type="ECO:0000313" key="3">
    <source>
        <dbReference type="Proteomes" id="UP001139450"/>
    </source>
</evidence>
<feature type="signal peptide" evidence="1">
    <location>
        <begin position="1"/>
        <end position="22"/>
    </location>
</feature>
<organism evidence="2 3">
    <name type="scientific">Mucilaginibacter straminoryzae</name>
    <dbReference type="NCBI Taxonomy" id="2932774"/>
    <lineage>
        <taxon>Bacteria</taxon>
        <taxon>Pseudomonadati</taxon>
        <taxon>Bacteroidota</taxon>
        <taxon>Sphingobacteriia</taxon>
        <taxon>Sphingobacteriales</taxon>
        <taxon>Sphingobacteriaceae</taxon>
        <taxon>Mucilaginibacter</taxon>
    </lineage>
</organism>
<keyword evidence="1" id="KW-0732">Signal</keyword>
<accession>A0A9X1X4N3</accession>
<comment type="caution">
    <text evidence="2">The sequence shown here is derived from an EMBL/GenBank/DDBJ whole genome shotgun (WGS) entry which is preliminary data.</text>
</comment>
<keyword evidence="3" id="KW-1185">Reference proteome</keyword>
<name>A0A9X1X4N3_9SPHI</name>
<protein>
    <submittedName>
        <fullName evidence="2">Uncharacterized protein</fullName>
    </submittedName>
</protein>
<proteinExistence type="predicted"/>
<sequence length="120" mass="14079">MKILFLIWLIPSLFLFSARLHAQSIIKDDAVDNQNQRMVFLQWDQNKFYPKPGFLSLNPYYWLVWGLFDSNYHKTDIRPLSATGQQTQRLALVATMNGIDNRYKLQGIPVDYQSEGERLP</sequence>
<gene>
    <name evidence="2" type="ORF">MUY27_02510</name>
</gene>
<dbReference type="Proteomes" id="UP001139450">
    <property type="component" value="Unassembled WGS sequence"/>
</dbReference>